<dbReference type="GO" id="GO:0000049">
    <property type="term" value="F:tRNA binding"/>
    <property type="evidence" value="ECO:0007669"/>
    <property type="project" value="TreeGrafter"/>
</dbReference>
<dbReference type="SUPFAM" id="SSF53335">
    <property type="entry name" value="S-adenosyl-L-methionine-dependent methyltransferases"/>
    <property type="match status" value="1"/>
</dbReference>
<keyword evidence="2" id="KW-0808">Transferase</keyword>
<dbReference type="InterPro" id="IPR013216">
    <property type="entry name" value="Methyltransf_11"/>
</dbReference>
<dbReference type="PANTHER" id="PTHR13069:SF21">
    <property type="entry name" value="ALKYLATED DNA REPAIR PROTEIN ALKB HOMOLOG 8"/>
    <property type="match status" value="1"/>
</dbReference>
<dbReference type="AlphaFoldDB" id="A0AAV0UW20"/>
<dbReference type="GO" id="GO:0030488">
    <property type="term" value="P:tRNA methylation"/>
    <property type="evidence" value="ECO:0007669"/>
    <property type="project" value="TreeGrafter"/>
</dbReference>
<proteinExistence type="predicted"/>
<protein>
    <recommendedName>
        <fullName evidence="4">Methyltransferase type 11 domain-containing protein</fullName>
    </recommendedName>
</protein>
<dbReference type="GO" id="GO:0005737">
    <property type="term" value="C:cytoplasm"/>
    <property type="evidence" value="ECO:0007669"/>
    <property type="project" value="TreeGrafter"/>
</dbReference>
<keyword evidence="1" id="KW-0489">Methyltransferase</keyword>
<evidence type="ECO:0000259" key="4">
    <source>
        <dbReference type="Pfam" id="PF08241"/>
    </source>
</evidence>
<organism evidence="5 6">
    <name type="scientific">Peronospora destructor</name>
    <dbReference type="NCBI Taxonomy" id="86335"/>
    <lineage>
        <taxon>Eukaryota</taxon>
        <taxon>Sar</taxon>
        <taxon>Stramenopiles</taxon>
        <taxon>Oomycota</taxon>
        <taxon>Peronosporomycetes</taxon>
        <taxon>Peronosporales</taxon>
        <taxon>Peronosporaceae</taxon>
        <taxon>Peronospora</taxon>
    </lineage>
</organism>
<dbReference type="EMBL" id="CANTFM010001456">
    <property type="protein sequence ID" value="CAI5739639.1"/>
    <property type="molecule type" value="Genomic_DNA"/>
</dbReference>
<accession>A0AAV0UW20</accession>
<dbReference type="InterPro" id="IPR029063">
    <property type="entry name" value="SAM-dependent_MTases_sf"/>
</dbReference>
<comment type="caution">
    <text evidence="5">The sequence shown here is derived from an EMBL/GenBank/DDBJ whole genome shotgun (WGS) entry which is preliminary data.</text>
</comment>
<evidence type="ECO:0000256" key="3">
    <source>
        <dbReference type="SAM" id="MobiDB-lite"/>
    </source>
</evidence>
<dbReference type="PANTHER" id="PTHR13069">
    <property type="entry name" value="ALKYLATED DNA REPAIR PROTEIN ALKB HOMOLOG 8"/>
    <property type="match status" value="1"/>
</dbReference>
<reference evidence="5" key="1">
    <citation type="submission" date="2022-12" db="EMBL/GenBank/DDBJ databases">
        <authorList>
            <person name="Webb A."/>
        </authorList>
    </citation>
    <scope>NUCLEOTIDE SEQUENCE</scope>
    <source>
        <strain evidence="5">Pd1</strain>
    </source>
</reference>
<dbReference type="GO" id="GO:0106335">
    <property type="term" value="F:tRNA (5-carboxymethyluridine(34)-5-O)-methyltransferase activity"/>
    <property type="evidence" value="ECO:0007669"/>
    <property type="project" value="TreeGrafter"/>
</dbReference>
<feature type="region of interest" description="Disordered" evidence="3">
    <location>
        <begin position="1"/>
        <end position="23"/>
    </location>
</feature>
<dbReference type="Proteomes" id="UP001162029">
    <property type="component" value="Unassembled WGS sequence"/>
</dbReference>
<sequence length="157" mass="17284">MSIPKVPMREGQDNNEQEAEVDAETSLAPTVLEQQYVHEFYETVAMHFSSTRHSPWPKVPQFVVTLPSGSVIADIGCGNGKYVNSRLVNICRDRGLETMVCDALAVPLRSNSCDAALSIAVLHHLSTLGHRLAAVKELLRVLRVSGVESFTHGRMSR</sequence>
<dbReference type="InterPro" id="IPR051422">
    <property type="entry name" value="AlkB_tRNA_MeTrf/Diox"/>
</dbReference>
<dbReference type="Gene3D" id="3.40.50.150">
    <property type="entry name" value="Vaccinia Virus protein VP39"/>
    <property type="match status" value="1"/>
</dbReference>
<name>A0AAV0UW20_9STRA</name>
<dbReference type="Pfam" id="PF08241">
    <property type="entry name" value="Methyltransf_11"/>
    <property type="match status" value="1"/>
</dbReference>
<keyword evidence="6" id="KW-1185">Reference proteome</keyword>
<dbReference type="GO" id="GO:0008757">
    <property type="term" value="F:S-adenosylmethionine-dependent methyltransferase activity"/>
    <property type="evidence" value="ECO:0007669"/>
    <property type="project" value="InterPro"/>
</dbReference>
<gene>
    <name evidence="5" type="ORF">PDE001_LOCUS7259</name>
</gene>
<feature type="domain" description="Methyltransferase type 11" evidence="4">
    <location>
        <begin position="94"/>
        <end position="147"/>
    </location>
</feature>
<evidence type="ECO:0000256" key="1">
    <source>
        <dbReference type="ARBA" id="ARBA00022603"/>
    </source>
</evidence>
<evidence type="ECO:0000313" key="5">
    <source>
        <dbReference type="EMBL" id="CAI5739639.1"/>
    </source>
</evidence>
<dbReference type="GO" id="GO:0005634">
    <property type="term" value="C:nucleus"/>
    <property type="evidence" value="ECO:0007669"/>
    <property type="project" value="TreeGrafter"/>
</dbReference>
<dbReference type="GO" id="GO:0002098">
    <property type="term" value="P:tRNA wobble uridine modification"/>
    <property type="evidence" value="ECO:0007669"/>
    <property type="project" value="TreeGrafter"/>
</dbReference>
<evidence type="ECO:0000313" key="6">
    <source>
        <dbReference type="Proteomes" id="UP001162029"/>
    </source>
</evidence>
<feature type="compositionally biased region" description="Acidic residues" evidence="3">
    <location>
        <begin position="13"/>
        <end position="23"/>
    </location>
</feature>
<evidence type="ECO:0000256" key="2">
    <source>
        <dbReference type="ARBA" id="ARBA00022679"/>
    </source>
</evidence>